<comment type="similarity">
    <text evidence="2">Belongs to the LU7TM family.</text>
</comment>
<feature type="chain" id="PRO_5034884310" description="Intimal thickness related receptor IRP domain-containing protein" evidence="8">
    <location>
        <begin position="19"/>
        <end position="401"/>
    </location>
</feature>
<gene>
    <name evidence="11" type="ORF">MERGE_002154</name>
</gene>
<evidence type="ECO:0000256" key="8">
    <source>
        <dbReference type="SAM" id="SignalP"/>
    </source>
</evidence>
<accession>A0A899FLH5</accession>
<dbReference type="EMBL" id="CP054535">
    <property type="protein sequence ID" value="QSL64850.1"/>
    <property type="molecule type" value="Genomic_DNA"/>
</dbReference>
<reference evidence="11" key="1">
    <citation type="submission" date="2020-06" db="EMBL/GenBank/DDBJ databases">
        <title>Genomes of multiple members of Pneumocystis genus reveal paths to human pathogen Pneumocystis jirovecii.</title>
        <authorList>
            <person name="Cisse O.H."/>
            <person name="Ma L."/>
            <person name="Dekker J."/>
            <person name="Khil P."/>
            <person name="Jo J."/>
            <person name="Brenchley J."/>
            <person name="Blair R."/>
            <person name="Pahar B."/>
            <person name="Chabe M."/>
            <person name="Van Rompay K.A."/>
            <person name="Keesler R."/>
            <person name="Sukura A."/>
            <person name="Hirsch V."/>
            <person name="Kutty G."/>
            <person name="Liu Y."/>
            <person name="Peng L."/>
            <person name="Chen J."/>
            <person name="Song J."/>
            <person name="Weissenbacher-Lang C."/>
            <person name="Xu J."/>
            <person name="Upham N.S."/>
            <person name="Stajich J.E."/>
            <person name="Cuomo C.A."/>
            <person name="Cushion M.T."/>
            <person name="Kovacs J.A."/>
        </authorList>
    </citation>
    <scope>NUCLEOTIDE SEQUENCE</scope>
    <source>
        <strain evidence="11">2A</strain>
    </source>
</reference>
<dbReference type="InterPro" id="IPR009637">
    <property type="entry name" value="GPR107/GPR108-like"/>
</dbReference>
<evidence type="ECO:0008006" key="13">
    <source>
        <dbReference type="Google" id="ProtNLM"/>
    </source>
</evidence>
<evidence type="ECO:0000259" key="9">
    <source>
        <dbReference type="Pfam" id="PF06814"/>
    </source>
</evidence>
<keyword evidence="5 7" id="KW-1133">Transmembrane helix</keyword>
<feature type="transmembrane region" description="Helical" evidence="7">
    <location>
        <begin position="260"/>
        <end position="279"/>
    </location>
</feature>
<keyword evidence="4 8" id="KW-0732">Signal</keyword>
<keyword evidence="6 7" id="KW-0472">Membrane</keyword>
<evidence type="ECO:0000256" key="6">
    <source>
        <dbReference type="ARBA" id="ARBA00023136"/>
    </source>
</evidence>
<proteinExistence type="inferred from homology"/>
<sequence>MKRAFLLIICAVFRVVFAERGFDFTLGNLLESHEQCSGMYGRNKGYKRPSTIEVLFSKNQVDYEDLYVVVFEWGDIRYLGKRSPDNKTAFICNEYAVSKGLCQSKDNNTLLTNVELDQIPSLFSRKINVKNTTKVEYTVRYIGYYCVGLIPVPFSKYFVTINWNNYYGKLPASEYPKLVFYAFISAVYLLIGFFWGALCIRHRKNILSVQKYITVIIVFLVIEMIISYGYYKYININGYDSGSFIYLSVVALINAARSSFSLFILLIVSMGYSIVKIIFISRENLKLFAPLYWRIRWLVLYGFLDILYLIVFVTIIVLWRPTTSNIRLAISDEVVQDDDFEVDDLDFAGTGNSSPNSINKVSQEFLNDVKKQLNKEKRNHVSSKHMFSIDDGQFHEIDEKN</sequence>
<dbReference type="Pfam" id="PF06814">
    <property type="entry name" value="GOST_TM"/>
    <property type="match status" value="1"/>
</dbReference>
<dbReference type="AlphaFoldDB" id="A0A899FLH5"/>
<dbReference type="GO" id="GO:0005794">
    <property type="term" value="C:Golgi apparatus"/>
    <property type="evidence" value="ECO:0007669"/>
    <property type="project" value="TreeGrafter"/>
</dbReference>
<feature type="transmembrane region" description="Helical" evidence="7">
    <location>
        <begin position="236"/>
        <end position="253"/>
    </location>
</feature>
<evidence type="ECO:0000256" key="2">
    <source>
        <dbReference type="ARBA" id="ARBA00007883"/>
    </source>
</evidence>
<evidence type="ECO:0000259" key="10">
    <source>
        <dbReference type="Pfam" id="PF21902"/>
    </source>
</evidence>
<organism evidence="11 12">
    <name type="scientific">Pneumocystis wakefieldiae</name>
    <dbReference type="NCBI Taxonomy" id="38082"/>
    <lineage>
        <taxon>Eukaryota</taxon>
        <taxon>Fungi</taxon>
        <taxon>Dikarya</taxon>
        <taxon>Ascomycota</taxon>
        <taxon>Taphrinomycotina</taxon>
        <taxon>Pneumocystomycetes</taxon>
        <taxon>Pneumocystaceae</taxon>
        <taxon>Pneumocystis</taxon>
    </lineage>
</organism>
<name>A0A899FLH5_9ASCO</name>
<evidence type="ECO:0000256" key="3">
    <source>
        <dbReference type="ARBA" id="ARBA00022692"/>
    </source>
</evidence>
<dbReference type="GO" id="GO:0016020">
    <property type="term" value="C:membrane"/>
    <property type="evidence" value="ECO:0007669"/>
    <property type="project" value="UniProtKB-SubCell"/>
</dbReference>
<dbReference type="PANTHER" id="PTHR21229:SF1">
    <property type="entry name" value="GH17801P"/>
    <property type="match status" value="1"/>
</dbReference>
<evidence type="ECO:0000313" key="11">
    <source>
        <dbReference type="EMBL" id="QSL64850.1"/>
    </source>
</evidence>
<evidence type="ECO:0000256" key="7">
    <source>
        <dbReference type="SAM" id="Phobius"/>
    </source>
</evidence>
<dbReference type="PANTHER" id="PTHR21229">
    <property type="entry name" value="LUNG SEVEN TRANSMEMBRANE RECEPTOR"/>
    <property type="match status" value="1"/>
</dbReference>
<evidence type="ECO:0000256" key="1">
    <source>
        <dbReference type="ARBA" id="ARBA00004141"/>
    </source>
</evidence>
<feature type="domain" description="PTM1-like N-terminal" evidence="10">
    <location>
        <begin position="33"/>
        <end position="165"/>
    </location>
</feature>
<dbReference type="InterPro" id="IPR053937">
    <property type="entry name" value="GOST_TM"/>
</dbReference>
<dbReference type="Pfam" id="PF21902">
    <property type="entry name" value="PTM1-like_N"/>
    <property type="match status" value="1"/>
</dbReference>
<evidence type="ECO:0000256" key="4">
    <source>
        <dbReference type="ARBA" id="ARBA00022729"/>
    </source>
</evidence>
<keyword evidence="12" id="KW-1185">Reference proteome</keyword>
<evidence type="ECO:0000313" key="12">
    <source>
        <dbReference type="Proteomes" id="UP000663699"/>
    </source>
</evidence>
<dbReference type="Proteomes" id="UP000663699">
    <property type="component" value="Chromosome 4"/>
</dbReference>
<comment type="subcellular location">
    <subcellularLocation>
        <location evidence="1">Membrane</location>
        <topology evidence="1">Multi-pass membrane protein</topology>
    </subcellularLocation>
</comment>
<keyword evidence="3 7" id="KW-0812">Transmembrane</keyword>
<dbReference type="InterPro" id="IPR053938">
    <property type="entry name" value="PTM1-like_N"/>
</dbReference>
<feature type="transmembrane region" description="Helical" evidence="7">
    <location>
        <begin position="212"/>
        <end position="230"/>
    </location>
</feature>
<protein>
    <recommendedName>
        <fullName evidence="13">Intimal thickness related receptor IRP domain-containing protein</fullName>
    </recommendedName>
</protein>
<dbReference type="GO" id="GO:0005829">
    <property type="term" value="C:cytosol"/>
    <property type="evidence" value="ECO:0007669"/>
    <property type="project" value="GOC"/>
</dbReference>
<feature type="signal peptide" evidence="8">
    <location>
        <begin position="1"/>
        <end position="18"/>
    </location>
</feature>
<feature type="transmembrane region" description="Helical" evidence="7">
    <location>
        <begin position="299"/>
        <end position="319"/>
    </location>
</feature>
<feature type="domain" description="GOST seven transmembrane" evidence="9">
    <location>
        <begin position="176"/>
        <end position="277"/>
    </location>
</feature>
<evidence type="ECO:0000256" key="5">
    <source>
        <dbReference type="ARBA" id="ARBA00022989"/>
    </source>
</evidence>
<dbReference type="GO" id="GO:0042147">
    <property type="term" value="P:retrograde transport, endosome to Golgi"/>
    <property type="evidence" value="ECO:0007669"/>
    <property type="project" value="TreeGrafter"/>
</dbReference>
<feature type="transmembrane region" description="Helical" evidence="7">
    <location>
        <begin position="178"/>
        <end position="200"/>
    </location>
</feature>
<dbReference type="OrthoDB" id="19932at2759"/>